<dbReference type="RefSeq" id="WP_120357581.1">
    <property type="nucleotide sequence ID" value="NZ_CP017982.1"/>
</dbReference>
<gene>
    <name evidence="5" type="ORF">BC335_1640</name>
</gene>
<evidence type="ECO:0000313" key="5">
    <source>
        <dbReference type="EMBL" id="AYE62045.1"/>
    </source>
</evidence>
<dbReference type="EMBL" id="CP017982">
    <property type="protein sequence ID" value="AYE62045.1"/>
    <property type="molecule type" value="Genomic_DNA"/>
</dbReference>
<dbReference type="Gene3D" id="2.30.30.170">
    <property type="match status" value="1"/>
</dbReference>
<feature type="domain" description="Ig-like" evidence="3">
    <location>
        <begin position="149"/>
        <end position="203"/>
    </location>
</feature>
<feature type="signal peptide" evidence="2">
    <location>
        <begin position="1"/>
        <end position="30"/>
    </location>
</feature>
<evidence type="ECO:0000259" key="3">
    <source>
        <dbReference type="Pfam" id="PF07523"/>
    </source>
</evidence>
<evidence type="ECO:0000313" key="6">
    <source>
        <dbReference type="Proteomes" id="UP000267794"/>
    </source>
</evidence>
<dbReference type="Proteomes" id="UP000267794">
    <property type="component" value="Chromosome"/>
</dbReference>
<dbReference type="Pfam" id="PF13457">
    <property type="entry name" value="GW"/>
    <property type="match status" value="1"/>
</dbReference>
<reference evidence="5 6" key="1">
    <citation type="submission" date="2016-10" db="EMBL/GenBank/DDBJ databases">
        <title>Complete genomic sequencing of Lactobacillus helveticus LH99 and comparative genome analysis.</title>
        <authorList>
            <person name="Li N."/>
            <person name="You C."/>
            <person name="Liu Z."/>
        </authorList>
    </citation>
    <scope>NUCLEOTIDE SEQUENCE [LARGE SCALE GENOMIC DNA]</scope>
    <source>
        <strain evidence="5 6">LH99</strain>
    </source>
</reference>
<dbReference type="Pfam" id="PF07523">
    <property type="entry name" value="Big_3"/>
    <property type="match status" value="1"/>
</dbReference>
<dbReference type="SUPFAM" id="SSF82057">
    <property type="entry name" value="Prokaryotic SH3-related domain"/>
    <property type="match status" value="1"/>
</dbReference>
<name>A0A386RFJ2_LACHE</name>
<evidence type="ECO:0000259" key="4">
    <source>
        <dbReference type="Pfam" id="PF13457"/>
    </source>
</evidence>
<evidence type="ECO:0000256" key="1">
    <source>
        <dbReference type="ARBA" id="ARBA00022729"/>
    </source>
</evidence>
<protein>
    <submittedName>
        <fullName evidence="5">Uncharacterized protein</fullName>
    </submittedName>
</protein>
<dbReference type="InterPro" id="IPR013783">
    <property type="entry name" value="Ig-like_fold"/>
</dbReference>
<feature type="chain" id="PRO_5017368955" evidence="2">
    <location>
        <begin position="31"/>
        <end position="541"/>
    </location>
</feature>
<dbReference type="InterPro" id="IPR038200">
    <property type="entry name" value="GW_dom_sf"/>
</dbReference>
<proteinExistence type="predicted"/>
<evidence type="ECO:0000256" key="2">
    <source>
        <dbReference type="SAM" id="SignalP"/>
    </source>
</evidence>
<keyword evidence="1 2" id="KW-0732">Signal</keyword>
<feature type="domain" description="GW" evidence="4">
    <location>
        <begin position="54"/>
        <end position="127"/>
    </location>
</feature>
<accession>A0A386RFJ2</accession>
<dbReference type="AlphaFoldDB" id="A0A386RFJ2"/>
<sequence length="541" mass="61092">MKYKNKILTATSAVALSVGLLMGYSNPVFATNSKTTAKADKTKDSSTDKKEPVQTSTSYDLMVKVGSNRNYGVYKSIKNGKPVKKLASASDYQYAHIQSDQRIKTQHGTYWRIYVNGRKVGYVNQNWFTRNKIAVPKTVSLVRNSHSDFAPEDAVSYVTNHMGTVIPTQDITISEDAIDCSEPGTYKVKYSYGSAKATVKVTVRKSTKEGVADADSVQAKPFSGDLKSWKTYYGSSSNYVTKTDFAPDKSKHSYTTDNSNMTFKTRYFQPVLLSVARDIKDDDYINRAGHIPEGIAISDGWLYSSLLSSTKISNGHIVGYNLNHLTNAFNGQYLLDMSQNEFNSYVKNIKVSPYIPIGHGQAMGATDKYIYVVNYDNKTSYKSNRSEELLQIRKSDMCINKIWTFKCWNGSDSEGRYFRNGVVVDDHKMYTTLYNKQKDQTEYWKFNRKGDNWYPTMLGATKTGIVSNTYTQGFAYDPKNGNFYLAFNDVIAKIARDGEVKDTYQFHTGREIEGIAVSNNRLYMNLAQRAELLESTEKLTK</sequence>
<dbReference type="InterPro" id="IPR022038">
    <property type="entry name" value="Ig-like_bact"/>
</dbReference>
<dbReference type="InterPro" id="IPR025987">
    <property type="entry name" value="GW_dom"/>
</dbReference>
<dbReference type="Gene3D" id="2.60.40.10">
    <property type="entry name" value="Immunoglobulins"/>
    <property type="match status" value="1"/>
</dbReference>
<organism evidence="5 6">
    <name type="scientific">Lactobacillus helveticus</name>
    <name type="common">Lactobacillus suntoryeus</name>
    <dbReference type="NCBI Taxonomy" id="1587"/>
    <lineage>
        <taxon>Bacteria</taxon>
        <taxon>Bacillati</taxon>
        <taxon>Bacillota</taxon>
        <taxon>Bacilli</taxon>
        <taxon>Lactobacillales</taxon>
        <taxon>Lactobacillaceae</taxon>
        <taxon>Lactobacillus</taxon>
    </lineage>
</organism>
<dbReference type="SUPFAM" id="SSF63825">
    <property type="entry name" value="YWTD domain"/>
    <property type="match status" value="1"/>
</dbReference>